<organism evidence="2 3">
    <name type="scientific">Macrococcus equipercicus</name>
    <dbReference type="NCBI Taxonomy" id="69967"/>
    <lineage>
        <taxon>Bacteria</taxon>
        <taxon>Bacillati</taxon>
        <taxon>Bacillota</taxon>
        <taxon>Bacilli</taxon>
        <taxon>Bacillales</taxon>
        <taxon>Staphylococcaceae</taxon>
        <taxon>Macrococcus</taxon>
    </lineage>
</organism>
<keyword evidence="2" id="KW-0223">Dioxygenase</keyword>
<dbReference type="InterPro" id="IPR052537">
    <property type="entry name" value="Extradiol_RC_dioxygenase"/>
</dbReference>
<feature type="domain" description="VOC" evidence="1">
    <location>
        <begin position="157"/>
        <end position="281"/>
    </location>
</feature>
<dbReference type="InterPro" id="IPR004360">
    <property type="entry name" value="Glyas_Fos-R_dOase_dom"/>
</dbReference>
<dbReference type="PANTHER" id="PTHR36110:SF4">
    <property type="entry name" value="RING-CLEAVING DIOXYGENASE MHQA-RELATED"/>
    <property type="match status" value="1"/>
</dbReference>
<evidence type="ECO:0000313" key="3">
    <source>
        <dbReference type="Proteomes" id="UP000295735"/>
    </source>
</evidence>
<protein>
    <submittedName>
        <fullName evidence="2">Ring-cleaving dioxygenase</fullName>
    </submittedName>
</protein>
<evidence type="ECO:0000259" key="1">
    <source>
        <dbReference type="PROSITE" id="PS51819"/>
    </source>
</evidence>
<name>A0ABQ6R6U9_9STAP</name>
<sequence length="327" mass="37385">MRQILGHHHASGITKDASDNYHFYAEILGMRLVKKTVNQDSPDMYHLFFGDRIGNEGTDITFFEIPMAGRTWRGSDSITRISLRVPTDAAIHYFKQRFDDFNVPYKEPVRINSRLTLEFEDFDQQRLALVSDENEAYVPHYEPWDNSPVPTEYQIAGLGPFQLDVSDIDSFEEMLKNVFSYRIARSFVHPGTGDTIRVYSVNKGGSSDELHVKHNISERERPGRGSMHHIALQVKDEAELEEWLGWLRENGLMTSPVIDRFFFKSLYITTPERIVIELATNGPGFLENEQEATLGEQLSLPPFLEADRVEIESRLAPIRTTGGSADE</sequence>
<reference evidence="2 3" key="1">
    <citation type="submission" date="2019-09" db="EMBL/GenBank/DDBJ databases">
        <authorList>
            <person name="Mazhar S."/>
            <person name="Altermann E."/>
            <person name="Hill C."/>
            <person name="Mcauliffe O."/>
        </authorList>
    </citation>
    <scope>NUCLEOTIDE SEQUENCE [LARGE SCALE GENOMIC DNA]</scope>
    <source>
        <strain evidence="2 3">ATCC 51831</strain>
    </source>
</reference>
<keyword evidence="3" id="KW-1185">Reference proteome</keyword>
<feature type="domain" description="VOC" evidence="1">
    <location>
        <begin position="6"/>
        <end position="132"/>
    </location>
</feature>
<dbReference type="EMBL" id="SCWC02000008">
    <property type="protein sequence ID" value="KAA1037592.1"/>
    <property type="molecule type" value="Genomic_DNA"/>
</dbReference>
<dbReference type="Proteomes" id="UP000295735">
    <property type="component" value="Unassembled WGS sequence"/>
</dbReference>
<comment type="caution">
    <text evidence="2">The sequence shown here is derived from an EMBL/GenBank/DDBJ whole genome shotgun (WGS) entry which is preliminary data.</text>
</comment>
<dbReference type="SUPFAM" id="SSF54593">
    <property type="entry name" value="Glyoxalase/Bleomycin resistance protein/Dihydroxybiphenyl dioxygenase"/>
    <property type="match status" value="1"/>
</dbReference>
<accession>A0ABQ6R6U9</accession>
<dbReference type="InterPro" id="IPR037523">
    <property type="entry name" value="VOC_core"/>
</dbReference>
<dbReference type="RefSeq" id="WP_149459652.1">
    <property type="nucleotide sequence ID" value="NZ_SCWC02000008.1"/>
</dbReference>
<evidence type="ECO:0000313" key="2">
    <source>
        <dbReference type="EMBL" id="KAA1037592.1"/>
    </source>
</evidence>
<dbReference type="Gene3D" id="3.10.180.10">
    <property type="entry name" value="2,3-Dihydroxybiphenyl 1,2-Dioxygenase, domain 1"/>
    <property type="match status" value="2"/>
</dbReference>
<keyword evidence="2" id="KW-0560">Oxidoreductase</keyword>
<dbReference type="PANTHER" id="PTHR36110">
    <property type="entry name" value="RING-CLEAVING DIOXYGENASE MHQE-RELATED"/>
    <property type="match status" value="1"/>
</dbReference>
<dbReference type="Pfam" id="PF00903">
    <property type="entry name" value="Glyoxalase"/>
    <property type="match status" value="1"/>
</dbReference>
<proteinExistence type="predicted"/>
<gene>
    <name evidence="2" type="ORF">ERX35_009440</name>
</gene>
<dbReference type="InterPro" id="IPR029068">
    <property type="entry name" value="Glyas_Bleomycin-R_OHBP_Dase"/>
</dbReference>
<dbReference type="PROSITE" id="PS51819">
    <property type="entry name" value="VOC"/>
    <property type="match status" value="2"/>
</dbReference>
<dbReference type="GO" id="GO:0051213">
    <property type="term" value="F:dioxygenase activity"/>
    <property type="evidence" value="ECO:0007669"/>
    <property type="project" value="UniProtKB-KW"/>
</dbReference>